<gene>
    <name evidence="2" type="ORF">FDP22_11630</name>
</gene>
<dbReference type="InterPro" id="IPR013783">
    <property type="entry name" value="Ig-like_fold"/>
</dbReference>
<dbReference type="Gene3D" id="2.60.40.10">
    <property type="entry name" value="Immunoglobulins"/>
    <property type="match status" value="1"/>
</dbReference>
<dbReference type="PANTHER" id="PTHR34700:SF4">
    <property type="entry name" value="PHAGE-LIKE ELEMENT PBSX PROTEIN XKDP"/>
    <property type="match status" value="1"/>
</dbReference>
<protein>
    <recommendedName>
        <fullName evidence="1">LysM domain-containing protein</fullName>
    </recommendedName>
</protein>
<feature type="domain" description="LysM" evidence="1">
    <location>
        <begin position="233"/>
        <end position="282"/>
    </location>
</feature>
<dbReference type="Gene3D" id="3.10.350.10">
    <property type="entry name" value="LysM domain"/>
    <property type="match status" value="1"/>
</dbReference>
<accession>A0A5B8G012</accession>
<proteinExistence type="predicted"/>
<organism evidence="2 3">
    <name type="scientific">Paroceanicella profunda</name>
    <dbReference type="NCBI Taxonomy" id="2579971"/>
    <lineage>
        <taxon>Bacteria</taxon>
        <taxon>Pseudomonadati</taxon>
        <taxon>Pseudomonadota</taxon>
        <taxon>Alphaproteobacteria</taxon>
        <taxon>Rhodobacterales</taxon>
        <taxon>Paracoccaceae</taxon>
        <taxon>Paroceanicella</taxon>
    </lineage>
</organism>
<dbReference type="InterPro" id="IPR036779">
    <property type="entry name" value="LysM_dom_sf"/>
</dbReference>
<dbReference type="InterPro" id="IPR018392">
    <property type="entry name" value="LysM"/>
</dbReference>
<sequence>MPGHQPSAAALVVPEFDLVRVEASGSTLIAGRAGPDVEIAVTFDGVVKAVARTSSLGEFVAMVQADFKREAQEIRLISREGGVDVAVSRNAVLILALPPEESAEPVAAPTVVSAGPEQVEILQPPHPGRSEQVVIDSISYDRSGEVLLRGRGRPGDRLRIYVDDAARATATIGADGQWSQTLPGLDSGRYRLRVDAFAPSGDTVESRIEIPFQRDFPPADSLTARADTDPRARTVVVQPGNNLWTMARVHLGKGIRYTQIFTANRDRIRDPDLIYPGQIFDIPQPGTSEP</sequence>
<dbReference type="OrthoDB" id="370541at2"/>
<reference evidence="2 3" key="1">
    <citation type="submission" date="2019-06" db="EMBL/GenBank/DDBJ databases">
        <title>Genome sequence of Rhodobacteraceae bacterium D4M1.</title>
        <authorList>
            <person name="Cao J."/>
        </authorList>
    </citation>
    <scope>NUCLEOTIDE SEQUENCE [LARGE SCALE GENOMIC DNA]</scope>
    <source>
        <strain evidence="2 3">D4M1</strain>
    </source>
</reference>
<dbReference type="InterPro" id="IPR052196">
    <property type="entry name" value="Bact_Kbp"/>
</dbReference>
<name>A0A5B8G012_9RHOB</name>
<dbReference type="RefSeq" id="WP_143972258.1">
    <property type="nucleotide sequence ID" value="NZ_CP040818.1"/>
</dbReference>
<dbReference type="AlphaFoldDB" id="A0A5B8G012"/>
<dbReference type="KEGG" id="ppru:FDP22_11630"/>
<evidence type="ECO:0000313" key="2">
    <source>
        <dbReference type="EMBL" id="QDL92369.1"/>
    </source>
</evidence>
<evidence type="ECO:0000313" key="3">
    <source>
        <dbReference type="Proteomes" id="UP000305888"/>
    </source>
</evidence>
<dbReference type="Pfam" id="PF01476">
    <property type="entry name" value="LysM"/>
    <property type="match status" value="1"/>
</dbReference>
<dbReference type="EMBL" id="CP040818">
    <property type="protein sequence ID" value="QDL92369.1"/>
    <property type="molecule type" value="Genomic_DNA"/>
</dbReference>
<dbReference type="Proteomes" id="UP000305888">
    <property type="component" value="Chromosome"/>
</dbReference>
<keyword evidence="3" id="KW-1185">Reference proteome</keyword>
<dbReference type="PROSITE" id="PS51782">
    <property type="entry name" value="LYSM"/>
    <property type="match status" value="1"/>
</dbReference>
<evidence type="ECO:0000259" key="1">
    <source>
        <dbReference type="PROSITE" id="PS51782"/>
    </source>
</evidence>
<dbReference type="PANTHER" id="PTHR34700">
    <property type="entry name" value="POTASSIUM BINDING PROTEIN KBP"/>
    <property type="match status" value="1"/>
</dbReference>